<evidence type="ECO:0000313" key="10">
    <source>
        <dbReference type="EMBL" id="RJY06184.1"/>
    </source>
</evidence>
<evidence type="ECO:0000256" key="2">
    <source>
        <dbReference type="ARBA" id="ARBA00004688"/>
    </source>
</evidence>
<dbReference type="OrthoDB" id="9807331at2"/>
<organism evidence="10 11">
    <name type="scientific">Parashewanella spongiae</name>
    <dbReference type="NCBI Taxonomy" id="342950"/>
    <lineage>
        <taxon>Bacteria</taxon>
        <taxon>Pseudomonadati</taxon>
        <taxon>Pseudomonadota</taxon>
        <taxon>Gammaproteobacteria</taxon>
        <taxon>Alteromonadales</taxon>
        <taxon>Shewanellaceae</taxon>
        <taxon>Parashewanella</taxon>
    </lineage>
</organism>
<evidence type="ECO:0000256" key="8">
    <source>
        <dbReference type="PIRNR" id="PIRNR001361"/>
    </source>
</evidence>
<comment type="caution">
    <text evidence="10">The sequence shown here is derived from an EMBL/GenBank/DDBJ whole genome shotgun (WGS) entry which is preliminary data.</text>
</comment>
<dbReference type="SUPFAM" id="SSF51569">
    <property type="entry name" value="Aldolase"/>
    <property type="match status" value="1"/>
</dbReference>
<name>A0A3A6TML4_9GAMM</name>
<dbReference type="InterPro" id="IPR006219">
    <property type="entry name" value="DAHP_synth_1"/>
</dbReference>
<accession>A0A3A6TML4</accession>
<dbReference type="EMBL" id="QYYH01000171">
    <property type="protein sequence ID" value="RJY06184.1"/>
    <property type="molecule type" value="Genomic_DNA"/>
</dbReference>
<dbReference type="GO" id="GO:0003849">
    <property type="term" value="F:3-deoxy-7-phosphoheptulonate synthase activity"/>
    <property type="evidence" value="ECO:0007669"/>
    <property type="project" value="UniProtKB-EC"/>
</dbReference>
<evidence type="ECO:0000256" key="5">
    <source>
        <dbReference type="ARBA" id="ARBA00022679"/>
    </source>
</evidence>
<dbReference type="PANTHER" id="PTHR21225">
    <property type="entry name" value="PHOSPHO-2-DEHYDRO-3-DEOXYHEPTONATE ALDOLASE DAHP SYNTHETASE"/>
    <property type="match status" value="1"/>
</dbReference>
<comment type="catalytic activity">
    <reaction evidence="7 8">
        <text>D-erythrose 4-phosphate + phosphoenolpyruvate + H2O = 7-phospho-2-dehydro-3-deoxy-D-arabino-heptonate + phosphate</text>
        <dbReference type="Rhea" id="RHEA:14717"/>
        <dbReference type="ChEBI" id="CHEBI:15377"/>
        <dbReference type="ChEBI" id="CHEBI:16897"/>
        <dbReference type="ChEBI" id="CHEBI:43474"/>
        <dbReference type="ChEBI" id="CHEBI:58394"/>
        <dbReference type="ChEBI" id="CHEBI:58702"/>
        <dbReference type="EC" id="2.5.1.54"/>
    </reaction>
</comment>
<dbReference type="InterPro" id="IPR013785">
    <property type="entry name" value="Aldolase_TIM"/>
</dbReference>
<dbReference type="GO" id="GO:0005737">
    <property type="term" value="C:cytoplasm"/>
    <property type="evidence" value="ECO:0007669"/>
    <property type="project" value="TreeGrafter"/>
</dbReference>
<evidence type="ECO:0000256" key="3">
    <source>
        <dbReference type="ARBA" id="ARBA00007985"/>
    </source>
</evidence>
<sequence length="361" mass="39847">MKNAISPVNEPAEISCSAANDIVTRRIFSPSDLKKQFNLDSELKFQIQTQRNQIKNILNGNDDRLLIVVGPCSIHDEKAAIEYGTFLADFSKTVSDKMLLVMRAYVEKPRTNIGWKGFAYDPDRDGIGNIEQGVLRSRQLMIKLAKLGLPLSTEALNPLVITYLDDLISWTAIGARTSESQIHREMVSNLNMPVGIKNNTNGSIDTAVNAMISSKHSHHTLGIDDDGHIAMINTPCNPHTHLVLRGGKNASGVSLTNFDALSISESSKSLEQSGMNTKVMIDCSHDNAQKQHHRQIEIAKNVVTQRCNGNMNVMGLMLESFLKEGNQSMNGELIYGKSITDPCISWNQTKGLLAELSQQMN</sequence>
<dbReference type="GO" id="GO:0008652">
    <property type="term" value="P:amino acid biosynthetic process"/>
    <property type="evidence" value="ECO:0007669"/>
    <property type="project" value="UniProtKB-KW"/>
</dbReference>
<dbReference type="Pfam" id="PF00793">
    <property type="entry name" value="DAHP_synth_1"/>
    <property type="match status" value="1"/>
</dbReference>
<evidence type="ECO:0000256" key="6">
    <source>
        <dbReference type="ARBA" id="ARBA00023141"/>
    </source>
</evidence>
<dbReference type="NCBIfam" id="TIGR00034">
    <property type="entry name" value="aroFGH"/>
    <property type="match status" value="1"/>
</dbReference>
<dbReference type="GO" id="GO:0009423">
    <property type="term" value="P:chorismate biosynthetic process"/>
    <property type="evidence" value="ECO:0007669"/>
    <property type="project" value="UniProtKB-UniPathway"/>
</dbReference>
<evidence type="ECO:0000256" key="7">
    <source>
        <dbReference type="ARBA" id="ARBA00047508"/>
    </source>
</evidence>
<dbReference type="GO" id="GO:0009073">
    <property type="term" value="P:aromatic amino acid family biosynthetic process"/>
    <property type="evidence" value="ECO:0007669"/>
    <property type="project" value="UniProtKB-KW"/>
</dbReference>
<dbReference type="Gene3D" id="3.20.20.70">
    <property type="entry name" value="Aldolase class I"/>
    <property type="match status" value="1"/>
</dbReference>
<dbReference type="RefSeq" id="WP_121855001.1">
    <property type="nucleotide sequence ID" value="NZ_CP037952.1"/>
</dbReference>
<evidence type="ECO:0000259" key="9">
    <source>
        <dbReference type="Pfam" id="PF00793"/>
    </source>
</evidence>
<dbReference type="Proteomes" id="UP000273022">
    <property type="component" value="Unassembled WGS sequence"/>
</dbReference>
<dbReference type="NCBIfam" id="NF009395">
    <property type="entry name" value="PRK12755.1"/>
    <property type="match status" value="1"/>
</dbReference>
<comment type="similarity">
    <text evidence="3 8">Belongs to the class-I DAHP synthase family.</text>
</comment>
<comment type="pathway">
    <text evidence="2 8">Metabolic intermediate biosynthesis; chorismate biosynthesis; chorismate from D-erythrose 4-phosphate and phosphoenolpyruvate: step 1/7.</text>
</comment>
<keyword evidence="11" id="KW-1185">Reference proteome</keyword>
<evidence type="ECO:0000256" key="4">
    <source>
        <dbReference type="ARBA" id="ARBA00022605"/>
    </source>
</evidence>
<dbReference type="EC" id="2.5.1.54" evidence="8"/>
<keyword evidence="4 8" id="KW-0028">Amino-acid biosynthesis</keyword>
<evidence type="ECO:0000256" key="1">
    <source>
        <dbReference type="ARBA" id="ARBA00003726"/>
    </source>
</evidence>
<feature type="domain" description="DAHP synthetase I/KDSA" evidence="9">
    <location>
        <begin position="51"/>
        <end position="351"/>
    </location>
</feature>
<dbReference type="UniPathway" id="UPA00053">
    <property type="reaction ID" value="UER00084"/>
</dbReference>
<dbReference type="InterPro" id="IPR006218">
    <property type="entry name" value="DAHP1/KDSA"/>
</dbReference>
<dbReference type="AlphaFoldDB" id="A0A3A6TML4"/>
<protein>
    <recommendedName>
        <fullName evidence="8">Phospho-2-dehydro-3-deoxyheptonate aldolase</fullName>
        <ecNumber evidence="8">2.5.1.54</ecNumber>
    </recommendedName>
</protein>
<comment type="function">
    <text evidence="1 8">Stereospecific condensation of phosphoenolpyruvate (PEP) and D-erythrose-4-phosphate (E4P) giving rise to 3-deoxy-D-arabino-heptulosonate-7-phosphate (DAHP).</text>
</comment>
<gene>
    <name evidence="10" type="ORF">D5R81_18070</name>
</gene>
<proteinExistence type="inferred from homology"/>
<reference evidence="10 11" key="1">
    <citation type="submission" date="2018-09" db="EMBL/GenBank/DDBJ databases">
        <title>Phylogeny of the Shewanellaceae, and recommendation for two new genera, Pseudoshewanella and Parashewanella.</title>
        <authorList>
            <person name="Wang G."/>
        </authorList>
    </citation>
    <scope>NUCLEOTIDE SEQUENCE [LARGE SCALE GENOMIC DNA]</scope>
    <source>
        <strain evidence="10 11">KCTC 22492</strain>
    </source>
</reference>
<keyword evidence="6 8" id="KW-0057">Aromatic amino acid biosynthesis</keyword>
<keyword evidence="5 8" id="KW-0808">Transferase</keyword>
<dbReference type="PIRSF" id="PIRSF001361">
    <property type="entry name" value="DAHP_synthase"/>
    <property type="match status" value="1"/>
</dbReference>
<dbReference type="PANTHER" id="PTHR21225:SF12">
    <property type="entry name" value="PHOSPHO-2-DEHYDRO-3-DEOXYHEPTONATE ALDOLASE, TYROSINE-INHIBITED"/>
    <property type="match status" value="1"/>
</dbReference>
<evidence type="ECO:0000313" key="11">
    <source>
        <dbReference type="Proteomes" id="UP000273022"/>
    </source>
</evidence>